<dbReference type="RefSeq" id="WP_127008310.1">
    <property type="nucleotide sequence ID" value="NZ_RQUZ01000010.1"/>
</dbReference>
<accession>A0A833FIU7</accession>
<dbReference type="Proteomes" id="UP000434554">
    <property type="component" value="Unassembled WGS sequence"/>
</dbReference>
<dbReference type="GeneID" id="83055596"/>
<gene>
    <name evidence="1" type="ORF">F8R14_09415</name>
</gene>
<organism evidence="1 2">
    <name type="scientific">Veillonella seminalis</name>
    <dbReference type="NCBI Taxonomy" id="1502943"/>
    <lineage>
        <taxon>Bacteria</taxon>
        <taxon>Bacillati</taxon>
        <taxon>Bacillota</taxon>
        <taxon>Negativicutes</taxon>
        <taxon>Veillonellales</taxon>
        <taxon>Veillonellaceae</taxon>
        <taxon>Veillonella</taxon>
    </lineage>
</organism>
<dbReference type="EMBL" id="WBKH01000010">
    <property type="protein sequence ID" value="KAB1477204.1"/>
    <property type="molecule type" value="Genomic_DNA"/>
</dbReference>
<protein>
    <recommendedName>
        <fullName evidence="3">DUF2187 domain-containing protein</fullName>
    </recommendedName>
</protein>
<evidence type="ECO:0000313" key="1">
    <source>
        <dbReference type="EMBL" id="KAB1477204.1"/>
    </source>
</evidence>
<evidence type="ECO:0008006" key="3">
    <source>
        <dbReference type="Google" id="ProtNLM"/>
    </source>
</evidence>
<reference evidence="1 2" key="1">
    <citation type="submission" date="2019-09" db="EMBL/GenBank/DDBJ databases">
        <title>Draft genome sequence of 3 type strains from the CCUG.</title>
        <authorList>
            <person name="Pineiro-Iglesias B."/>
            <person name="Tunovic T."/>
            <person name="Unosson C."/>
            <person name="Inganas E."/>
            <person name="Ohlen M."/>
            <person name="Cardew S."/>
            <person name="Jensie-Markopoulos S."/>
            <person name="Salva-Serra F."/>
            <person name="Jaen-Luchoro D."/>
            <person name="Karlsson R."/>
            <person name="Svensson-Stadler L."/>
            <person name="Chun J."/>
            <person name="Moore E."/>
        </authorList>
    </citation>
    <scope>NUCLEOTIDE SEQUENCE [LARGE SCALE GENOMIC DNA]</scope>
    <source>
        <strain evidence="1 2">CCUG 65427</strain>
    </source>
</reference>
<comment type="caution">
    <text evidence="1">The sequence shown here is derived from an EMBL/GenBank/DDBJ whole genome shotgun (WGS) entry which is preliminary data.</text>
</comment>
<evidence type="ECO:0000313" key="2">
    <source>
        <dbReference type="Proteomes" id="UP000434554"/>
    </source>
</evidence>
<proteinExistence type="predicted"/>
<name>A0A833FIU7_9FIRM</name>
<dbReference type="AlphaFoldDB" id="A0A833FIU7"/>
<sequence>MTEKEAYSFEEKRVKIISTNKDIWIGTVQEVTSSADNENGEYSVWVRCEGERHIIEFYASEILSIEEVAL</sequence>